<sequence>MFLSQLKLDLRNRITQNWIQNPYHIHQRLWMAFGDGTIGKDFESAPFLYQLELHTNSVPSRILVFSDVLPDWKRAFTDFSVLEEIPKENHIKQISPAFIQPDAAFRFSVTANPTKKVKDYRSLFIEELKDFPKNFDYSNQKLYRSGKAKLEELKKTVTKEQRENLKSKKVGIYLENDQLEWIHKKALDNGFSLLEVMIEKESDSSASKTKRSDLPSIPKIHTVTFSGILRITDPEKFKIAYTKGIGSGKAFGCGMLLLARV</sequence>
<reference evidence="2" key="1">
    <citation type="submission" date="2018-05" db="EMBL/GenBank/DDBJ databases">
        <title>Leptospira yasudae sp. nov. and Leptospira stimsonii sp. nov., two pathogenic species of the genus Leptospira isolated from environmental sources.</title>
        <authorList>
            <person name="Casanovas-Massana A."/>
            <person name="Hamond C."/>
            <person name="Santos L.A."/>
            <person name="Hacker K.P."/>
            <person name="Balassiano I."/>
            <person name="Medeiros M.A."/>
            <person name="Reis M.G."/>
            <person name="Ko A.I."/>
            <person name="Wunder E.A."/>
        </authorList>
    </citation>
    <scope>NUCLEOTIDE SEQUENCE [LARGE SCALE GENOMIC DNA]</scope>
    <source>
        <strain evidence="2">AMB6-RJ</strain>
    </source>
</reference>
<dbReference type="Pfam" id="PF08798">
    <property type="entry name" value="CRISPR_assoc"/>
    <property type="match status" value="1"/>
</dbReference>
<dbReference type="Proteomes" id="UP000266669">
    <property type="component" value="Unassembled WGS sequence"/>
</dbReference>
<comment type="caution">
    <text evidence="1">The sequence shown here is derived from an EMBL/GenBank/DDBJ whole genome shotgun (WGS) entry which is preliminary data.</text>
</comment>
<evidence type="ECO:0000313" key="2">
    <source>
        <dbReference type="Proteomes" id="UP000266669"/>
    </source>
</evidence>
<accession>A0A8B3CKA1</accession>
<name>A0A8B3CKA1_9LEPT</name>
<dbReference type="EMBL" id="QHCS01000007">
    <property type="protein sequence ID" value="RHX83882.1"/>
    <property type="molecule type" value="Genomic_DNA"/>
</dbReference>
<organism evidence="1 2">
    <name type="scientific">Leptospira stimsonii</name>
    <dbReference type="NCBI Taxonomy" id="2202203"/>
    <lineage>
        <taxon>Bacteria</taxon>
        <taxon>Pseudomonadati</taxon>
        <taxon>Spirochaetota</taxon>
        <taxon>Spirochaetia</taxon>
        <taxon>Leptospirales</taxon>
        <taxon>Leptospiraceae</taxon>
        <taxon>Leptospira</taxon>
    </lineage>
</organism>
<protein>
    <submittedName>
        <fullName evidence="1">Type I-E CRISPR-associated protein Cas6/Cse3/CasE</fullName>
    </submittedName>
</protein>
<proteinExistence type="predicted"/>
<dbReference type="SMART" id="SM01101">
    <property type="entry name" value="CRISPR_assoc"/>
    <property type="match status" value="1"/>
</dbReference>
<dbReference type="RefSeq" id="WP_118983644.1">
    <property type="nucleotide sequence ID" value="NZ_QHCS01000007.1"/>
</dbReference>
<dbReference type="CDD" id="cd09727">
    <property type="entry name" value="Cas6_I-E"/>
    <property type="match status" value="1"/>
</dbReference>
<dbReference type="AlphaFoldDB" id="A0A8B3CKA1"/>
<evidence type="ECO:0000313" key="1">
    <source>
        <dbReference type="EMBL" id="RHX83882.1"/>
    </source>
</evidence>
<dbReference type="SUPFAM" id="SSF117987">
    <property type="entry name" value="CRISPR-associated protein"/>
    <property type="match status" value="2"/>
</dbReference>
<gene>
    <name evidence="1" type="primary">cas6e</name>
    <name evidence="1" type="ORF">DLM78_20610</name>
</gene>
<dbReference type="Gene3D" id="3.30.70.1200">
    <property type="entry name" value="Crispr-associated protein, domain 1"/>
    <property type="match status" value="1"/>
</dbReference>
<dbReference type="Gene3D" id="3.30.70.1210">
    <property type="entry name" value="Crispr-associated protein, domain 2"/>
    <property type="match status" value="1"/>
</dbReference>
<dbReference type="NCBIfam" id="TIGR01907">
    <property type="entry name" value="casE_Cse3"/>
    <property type="match status" value="1"/>
</dbReference>
<dbReference type="InterPro" id="IPR010179">
    <property type="entry name" value="CRISPR-assoc_prot_Cse3"/>
</dbReference>